<accession>A0A411C4E3</accession>
<dbReference type="GO" id="GO:0008233">
    <property type="term" value="F:peptidase activity"/>
    <property type="evidence" value="ECO:0007669"/>
    <property type="project" value="UniProtKB-KW"/>
</dbReference>
<feature type="domain" description="Phage-like element PBSX protein XkdF" evidence="3">
    <location>
        <begin position="23"/>
        <end position="127"/>
    </location>
</feature>
<keyword evidence="4" id="KW-0378">Hydrolase</keyword>
<dbReference type="Proteomes" id="UP000290620">
    <property type="component" value="Segment"/>
</dbReference>
<sequence length="431" mass="47912">MNMKIEKASWHSDGDNLRLTMPIAKYDVEKRQVSGFATLDNFDSHGDIVLAEASQKAFSRFRGNIREMHQPIAVGKMVDFREEEFYDPTTEKFYRGIFATVYVSKGAQDTWEKVLDGTLTGFSIGGNIIDAETQWNKDAETNVRFIKDYELIELSLVDNPANQLANVFSIQKTADGQVMKGMVAETSVENVFWCPKDEIAKTTADDSYACPVCDKSMQNVGWFETDASSRSEKMAKVINEFRNSSDTEDTHEGGAEQVTKENEGDAVAEQGRAESETPVEESTTENAPEVEADGTVESGEETAAEVDEGGPEEPNFEKMLEQVQETIKKGLEQTREATAEEIKIIETKVDEINKAFDSKFSELVEKHGELSEKFESLSKQADDVTKRLDSVEKETAIKKSGDVGASKEETITKSNGSKWGGHFLSVSDISR</sequence>
<evidence type="ECO:0000313" key="4">
    <source>
        <dbReference type="EMBL" id="QAY08712.1"/>
    </source>
</evidence>
<evidence type="ECO:0000313" key="5">
    <source>
        <dbReference type="Proteomes" id="UP000290620"/>
    </source>
</evidence>
<name>A0A411C4E3_9CAUD</name>
<evidence type="ECO:0000256" key="2">
    <source>
        <dbReference type="SAM" id="MobiDB-lite"/>
    </source>
</evidence>
<feature type="compositionally biased region" description="Acidic residues" evidence="2">
    <location>
        <begin position="277"/>
        <end position="311"/>
    </location>
</feature>
<dbReference type="Pfam" id="PF14550">
    <property type="entry name" value="Peptidase_S78_2"/>
    <property type="match status" value="1"/>
</dbReference>
<reference evidence="4 5" key="1">
    <citation type="submission" date="2019-01" db="EMBL/GenBank/DDBJ databases">
        <authorList>
            <person name="Lyon D.B."/>
            <person name="Harback M.R."/>
            <person name="Yucebas K."/>
            <person name="Mousa M."/>
            <person name="Fanegan A."/>
            <person name="Shaffer C.D."/>
            <person name="Weston-Hafer K.A."/>
            <person name="Garlena R.A."/>
            <person name="Russell D.A."/>
            <person name="Pope W.H."/>
            <person name="Jacobs-Sera D."/>
            <person name="Hendrix R.W."/>
            <person name="Hatfull G.F."/>
        </authorList>
    </citation>
    <scope>NUCLEOTIDE SEQUENCE [LARGE SCALE GENOMIC DNA]</scope>
</reference>
<dbReference type="EMBL" id="MK359332">
    <property type="protein sequence ID" value="QAY08712.1"/>
    <property type="molecule type" value="Genomic_DNA"/>
</dbReference>
<keyword evidence="1" id="KW-0175">Coiled coil</keyword>
<feature type="coiled-coil region" evidence="1">
    <location>
        <begin position="320"/>
        <end position="394"/>
    </location>
</feature>
<organism evidence="4 5">
    <name type="scientific">Streptomyces phage Genie2</name>
    <dbReference type="NCBI Taxonomy" id="2502445"/>
    <lineage>
        <taxon>Viruses</taxon>
        <taxon>Duplodnaviria</taxon>
        <taxon>Heunggongvirae</taxon>
        <taxon>Uroviricota</taxon>
        <taxon>Caudoviricetes</taxon>
        <taxon>Stanwilliamsviridae</taxon>
        <taxon>Boydwoodruffvirinae</taxon>
        <taxon>Karimacvirus</taxon>
        <taxon>Karimacvirus yaboi</taxon>
        <taxon>Streptomyces virus Yaboi</taxon>
    </lineage>
</organism>
<feature type="compositionally biased region" description="Basic and acidic residues" evidence="2">
    <location>
        <begin position="243"/>
        <end position="263"/>
    </location>
</feature>
<dbReference type="GO" id="GO:0046797">
    <property type="term" value="P:viral procapsid maturation"/>
    <property type="evidence" value="ECO:0007669"/>
    <property type="project" value="UniProtKB-KW"/>
</dbReference>
<feature type="region of interest" description="Disordered" evidence="2">
    <location>
        <begin position="241"/>
        <end position="316"/>
    </location>
</feature>
<keyword evidence="4" id="KW-0645">Protease</keyword>
<evidence type="ECO:0000259" key="3">
    <source>
        <dbReference type="Pfam" id="PF14550"/>
    </source>
</evidence>
<protein>
    <submittedName>
        <fullName evidence="4">Capsid maturation protease</fullName>
    </submittedName>
</protein>
<proteinExistence type="predicted"/>
<dbReference type="GO" id="GO:0006508">
    <property type="term" value="P:proteolysis"/>
    <property type="evidence" value="ECO:0007669"/>
    <property type="project" value="UniProtKB-KW"/>
</dbReference>
<gene>
    <name evidence="4" type="primary">51</name>
    <name evidence="4" type="ORF">SEA_GENIE2_51</name>
</gene>
<dbReference type="InterPro" id="IPR027924">
    <property type="entry name" value="XkdF"/>
</dbReference>
<evidence type="ECO:0000256" key="1">
    <source>
        <dbReference type="SAM" id="Coils"/>
    </source>
</evidence>